<evidence type="ECO:0000256" key="6">
    <source>
        <dbReference type="ARBA" id="ARBA00049348"/>
    </source>
</evidence>
<dbReference type="Pfam" id="PF01035">
    <property type="entry name" value="DNA_binding_1"/>
    <property type="match status" value="1"/>
</dbReference>
<dbReference type="GO" id="GO:0032259">
    <property type="term" value="P:methylation"/>
    <property type="evidence" value="ECO:0007669"/>
    <property type="project" value="UniProtKB-KW"/>
</dbReference>
<dbReference type="GO" id="GO:0006281">
    <property type="term" value="P:DNA repair"/>
    <property type="evidence" value="ECO:0007669"/>
    <property type="project" value="UniProtKB-KW"/>
</dbReference>
<keyword evidence="4" id="KW-0227">DNA damage</keyword>
<proteinExistence type="predicted"/>
<evidence type="ECO:0000313" key="9">
    <source>
        <dbReference type="Proteomes" id="UP000276301"/>
    </source>
</evidence>
<dbReference type="Proteomes" id="UP000276301">
    <property type="component" value="Unassembled WGS sequence"/>
</dbReference>
<organism evidence="8 9">
    <name type="scientific">Anaerotruncus massiliensis</name>
    <name type="common">ex Liu et al. 2021</name>
    <dbReference type="NCBI Taxonomy" id="2321404"/>
    <lineage>
        <taxon>Bacteria</taxon>
        <taxon>Bacillati</taxon>
        <taxon>Bacillota</taxon>
        <taxon>Clostridia</taxon>
        <taxon>Eubacteriales</taxon>
        <taxon>Oscillospiraceae</taxon>
        <taxon>Anaerotruncus</taxon>
    </lineage>
</organism>
<comment type="catalytic activity">
    <reaction evidence="6">
        <text>a 6-O-methyl-2'-deoxyguanosine in DNA + L-cysteinyl-[protein] = S-methyl-L-cysteinyl-[protein] + a 2'-deoxyguanosine in DNA</text>
        <dbReference type="Rhea" id="RHEA:24000"/>
        <dbReference type="Rhea" id="RHEA-COMP:10131"/>
        <dbReference type="Rhea" id="RHEA-COMP:10132"/>
        <dbReference type="Rhea" id="RHEA-COMP:11367"/>
        <dbReference type="Rhea" id="RHEA-COMP:11368"/>
        <dbReference type="ChEBI" id="CHEBI:29950"/>
        <dbReference type="ChEBI" id="CHEBI:82612"/>
        <dbReference type="ChEBI" id="CHEBI:85445"/>
        <dbReference type="ChEBI" id="CHEBI:85448"/>
        <dbReference type="EC" id="2.1.1.63"/>
    </reaction>
</comment>
<dbReference type="RefSeq" id="WP_121586676.1">
    <property type="nucleotide sequence ID" value="NZ_RCHT01000008.1"/>
</dbReference>
<keyword evidence="9" id="KW-1185">Reference proteome</keyword>
<dbReference type="PANTHER" id="PTHR42942:SF1">
    <property type="entry name" value="ALKYLTRANSFERASE-LIKE PROTEIN 1"/>
    <property type="match status" value="1"/>
</dbReference>
<dbReference type="GO" id="GO:0003908">
    <property type="term" value="F:methylated-DNA-[protein]-cysteine S-methyltransferase activity"/>
    <property type="evidence" value="ECO:0007669"/>
    <property type="project" value="UniProtKB-EC"/>
</dbReference>
<keyword evidence="2" id="KW-0489">Methyltransferase</keyword>
<dbReference type="PANTHER" id="PTHR42942">
    <property type="entry name" value="6-O-METHYLGUANINE DNA METHYLTRANSFERASE"/>
    <property type="match status" value="1"/>
</dbReference>
<dbReference type="InterPro" id="IPR014048">
    <property type="entry name" value="MethylDNA_cys_MeTrfase_DNA-bd"/>
</dbReference>
<evidence type="ECO:0000256" key="5">
    <source>
        <dbReference type="ARBA" id="ARBA00023204"/>
    </source>
</evidence>
<sequence>MRFDELVYAVVRQIPRGRVASYGQVALLCGNPRASRAVGWALRRNPAPGEEIPCHRVVNREGRLAPAFVFGGPDAQRSLLEAEGVAVDDEGFVDMERYAWYGPTEPPGR</sequence>
<dbReference type="PROSITE" id="PS00374">
    <property type="entry name" value="MGMT"/>
    <property type="match status" value="1"/>
</dbReference>
<dbReference type="InterPro" id="IPR036217">
    <property type="entry name" value="MethylDNA_cys_MeTrfase_DNAb"/>
</dbReference>
<evidence type="ECO:0000256" key="3">
    <source>
        <dbReference type="ARBA" id="ARBA00022679"/>
    </source>
</evidence>
<evidence type="ECO:0000259" key="7">
    <source>
        <dbReference type="Pfam" id="PF01035"/>
    </source>
</evidence>
<accession>A0A498D0Y7</accession>
<gene>
    <name evidence="8" type="ORF">D4A47_06590</name>
</gene>
<evidence type="ECO:0000256" key="1">
    <source>
        <dbReference type="ARBA" id="ARBA00001286"/>
    </source>
</evidence>
<keyword evidence="3" id="KW-0808">Transferase</keyword>
<keyword evidence="5" id="KW-0234">DNA repair</keyword>
<evidence type="ECO:0000256" key="4">
    <source>
        <dbReference type="ARBA" id="ARBA00022763"/>
    </source>
</evidence>
<comment type="caution">
    <text evidence="8">The sequence shown here is derived from an EMBL/GenBank/DDBJ whole genome shotgun (WGS) entry which is preliminary data.</text>
</comment>
<dbReference type="NCBIfam" id="TIGR00589">
    <property type="entry name" value="ogt"/>
    <property type="match status" value="1"/>
</dbReference>
<comment type="catalytic activity">
    <reaction evidence="1">
        <text>a 4-O-methyl-thymidine in DNA + L-cysteinyl-[protein] = a thymidine in DNA + S-methyl-L-cysteinyl-[protein]</text>
        <dbReference type="Rhea" id="RHEA:53428"/>
        <dbReference type="Rhea" id="RHEA-COMP:10131"/>
        <dbReference type="Rhea" id="RHEA-COMP:10132"/>
        <dbReference type="Rhea" id="RHEA-COMP:13555"/>
        <dbReference type="Rhea" id="RHEA-COMP:13556"/>
        <dbReference type="ChEBI" id="CHEBI:29950"/>
        <dbReference type="ChEBI" id="CHEBI:82612"/>
        <dbReference type="ChEBI" id="CHEBI:137386"/>
        <dbReference type="ChEBI" id="CHEBI:137387"/>
        <dbReference type="EC" id="2.1.1.63"/>
    </reaction>
</comment>
<evidence type="ECO:0000313" key="8">
    <source>
        <dbReference type="EMBL" id="RLL11565.1"/>
    </source>
</evidence>
<feature type="domain" description="Methylated-DNA-[protein]-cysteine S-methyltransferase DNA binding" evidence="7">
    <location>
        <begin position="3"/>
        <end position="85"/>
    </location>
</feature>
<dbReference type="CDD" id="cd06445">
    <property type="entry name" value="ATase"/>
    <property type="match status" value="1"/>
</dbReference>
<dbReference type="SUPFAM" id="SSF46767">
    <property type="entry name" value="Methylated DNA-protein cysteine methyltransferase, C-terminal domain"/>
    <property type="match status" value="1"/>
</dbReference>
<name>A0A498D0Y7_9FIRM</name>
<protein>
    <submittedName>
        <fullName evidence="8">MGMT family protein</fullName>
    </submittedName>
</protein>
<dbReference type="InterPro" id="IPR001497">
    <property type="entry name" value="MethylDNA_cys_MeTrfase_AS"/>
</dbReference>
<dbReference type="AlphaFoldDB" id="A0A498D0Y7"/>
<evidence type="ECO:0000256" key="2">
    <source>
        <dbReference type="ARBA" id="ARBA00022603"/>
    </source>
</evidence>
<dbReference type="Gene3D" id="1.10.10.10">
    <property type="entry name" value="Winged helix-like DNA-binding domain superfamily/Winged helix DNA-binding domain"/>
    <property type="match status" value="1"/>
</dbReference>
<dbReference type="InterPro" id="IPR052520">
    <property type="entry name" value="ATL_DNA_repair"/>
</dbReference>
<reference evidence="8 9" key="1">
    <citation type="submission" date="2018-10" db="EMBL/GenBank/DDBJ databases">
        <title>Anaerotruncus faecis sp. nov., isolated from human feces.</title>
        <authorList>
            <person name="Wang Y.-J."/>
        </authorList>
    </citation>
    <scope>NUCLEOTIDE SEQUENCE [LARGE SCALE GENOMIC DNA]</scope>
    <source>
        <strain evidence="8 9">22A2-44</strain>
    </source>
</reference>
<dbReference type="EMBL" id="RCHT01000008">
    <property type="protein sequence ID" value="RLL11565.1"/>
    <property type="molecule type" value="Genomic_DNA"/>
</dbReference>
<dbReference type="InterPro" id="IPR036388">
    <property type="entry name" value="WH-like_DNA-bd_sf"/>
</dbReference>